<dbReference type="AlphaFoldDB" id="W1NKK4"/>
<accession>W1NKK4</accession>
<gene>
    <name evidence="1" type="ORF">AMTR_s00129p00094040</name>
</gene>
<dbReference type="eggNOG" id="ENOG502S055">
    <property type="taxonomic scope" value="Eukaryota"/>
</dbReference>
<dbReference type="Gramene" id="ERM96048">
    <property type="protein sequence ID" value="ERM96048"/>
    <property type="gene ID" value="AMTR_s00129p00094040"/>
</dbReference>
<dbReference type="EMBL" id="KI397331">
    <property type="protein sequence ID" value="ERM96048.1"/>
    <property type="molecule type" value="Genomic_DNA"/>
</dbReference>
<sequence length="118" mass="13177">MKAGARVGCSIGASTKCRPSWWQSLFRSNAVDFSERERCEEREMAACLDASKEACIQFAKDKCLPVFRDARIASKNHKHGLESMLLGSEIESATNYRGSVLLGCEVERSCKERQDLAK</sequence>
<dbReference type="PANTHER" id="PTHR36773:SF1">
    <property type="entry name" value="EXPRESSED PROTEIN"/>
    <property type="match status" value="1"/>
</dbReference>
<dbReference type="Proteomes" id="UP000017836">
    <property type="component" value="Unassembled WGS sequence"/>
</dbReference>
<name>W1NKK4_AMBTC</name>
<organism evidence="1 2">
    <name type="scientific">Amborella trichopoda</name>
    <dbReference type="NCBI Taxonomy" id="13333"/>
    <lineage>
        <taxon>Eukaryota</taxon>
        <taxon>Viridiplantae</taxon>
        <taxon>Streptophyta</taxon>
        <taxon>Embryophyta</taxon>
        <taxon>Tracheophyta</taxon>
        <taxon>Spermatophyta</taxon>
        <taxon>Magnoliopsida</taxon>
        <taxon>Amborellales</taxon>
        <taxon>Amborellaceae</taxon>
        <taxon>Amborella</taxon>
    </lineage>
</organism>
<evidence type="ECO:0000313" key="1">
    <source>
        <dbReference type="EMBL" id="ERM96048.1"/>
    </source>
</evidence>
<protein>
    <submittedName>
        <fullName evidence="1">Uncharacterized protein</fullName>
    </submittedName>
</protein>
<keyword evidence="2" id="KW-1185">Reference proteome</keyword>
<dbReference type="HOGENOM" id="CLU_2076289_0_0_1"/>
<reference evidence="2" key="1">
    <citation type="journal article" date="2013" name="Science">
        <title>The Amborella genome and the evolution of flowering plants.</title>
        <authorList>
            <consortium name="Amborella Genome Project"/>
        </authorList>
    </citation>
    <scope>NUCLEOTIDE SEQUENCE [LARGE SCALE GENOMIC DNA]</scope>
</reference>
<evidence type="ECO:0000313" key="2">
    <source>
        <dbReference type="Proteomes" id="UP000017836"/>
    </source>
</evidence>
<proteinExistence type="predicted"/>
<dbReference type="STRING" id="13333.W1NKK4"/>
<dbReference type="PANTHER" id="PTHR36773">
    <property type="entry name" value="EXPRESSED PROTEIN"/>
    <property type="match status" value="1"/>
</dbReference>